<protein>
    <recommendedName>
        <fullName evidence="1">Nudix hydrolase domain-containing protein</fullName>
    </recommendedName>
</protein>
<sequence>MADAVDVLTSWAPADDEQEALRRRYLTELEAHGSDALRKGARPVHLTASLVVLDELLEHVLLTFHRKARMWLQFGGHVEADDPTLVEAALREGREESGIDLTGARPVPAGLDAHLLGGGFTACREHLDVRFAVAVPQQEPVVSEESLDVAWWPIDDLPDPVGPDVPALLARAVAVCLGA</sequence>
<dbReference type="AlphaFoldDB" id="A0A109W8K0"/>
<keyword evidence="3" id="KW-1185">Reference proteome</keyword>
<proteinExistence type="predicted"/>
<evidence type="ECO:0000313" key="2">
    <source>
        <dbReference type="EMBL" id="AMD88518.1"/>
    </source>
</evidence>
<dbReference type="InterPro" id="IPR000086">
    <property type="entry name" value="NUDIX_hydrolase_dom"/>
</dbReference>
<dbReference type="KEGG" id="ard:AXF14_08470"/>
<organism evidence="2 3">
    <name type="scientific">Actinomyces radicidentis</name>
    <dbReference type="NCBI Taxonomy" id="111015"/>
    <lineage>
        <taxon>Bacteria</taxon>
        <taxon>Bacillati</taxon>
        <taxon>Actinomycetota</taxon>
        <taxon>Actinomycetes</taxon>
        <taxon>Actinomycetales</taxon>
        <taxon>Actinomycetaceae</taxon>
        <taxon>Actinomyces</taxon>
    </lineage>
</organism>
<reference evidence="3" key="1">
    <citation type="submission" date="2016-02" db="EMBL/GenBank/DDBJ databases">
        <authorList>
            <person name="Holder M.E."/>
            <person name="Ajami N.J."/>
            <person name="Petrosino J.F."/>
        </authorList>
    </citation>
    <scope>NUCLEOTIDE SEQUENCE [LARGE SCALE GENOMIC DNA]</scope>
    <source>
        <strain evidence="3">CCUG 36733</strain>
    </source>
</reference>
<dbReference type="Proteomes" id="UP000065220">
    <property type="component" value="Chromosome"/>
</dbReference>
<accession>A0A109W8K0</accession>
<dbReference type="Gene3D" id="3.90.79.10">
    <property type="entry name" value="Nucleoside Triphosphate Pyrophosphohydrolase"/>
    <property type="match status" value="1"/>
</dbReference>
<feature type="domain" description="Nudix hydrolase" evidence="1">
    <location>
        <begin position="43"/>
        <end position="177"/>
    </location>
</feature>
<evidence type="ECO:0000259" key="1">
    <source>
        <dbReference type="PROSITE" id="PS51462"/>
    </source>
</evidence>
<dbReference type="InterPro" id="IPR015797">
    <property type="entry name" value="NUDIX_hydrolase-like_dom_sf"/>
</dbReference>
<gene>
    <name evidence="2" type="ORF">AXF14_08470</name>
</gene>
<dbReference type="EMBL" id="CP014228">
    <property type="protein sequence ID" value="AMD88518.1"/>
    <property type="molecule type" value="Genomic_DNA"/>
</dbReference>
<dbReference type="STRING" id="111015.AXF14_08470"/>
<name>A0A109W8K0_ACTRD</name>
<dbReference type="Pfam" id="PF00293">
    <property type="entry name" value="NUDIX"/>
    <property type="match status" value="1"/>
</dbReference>
<dbReference type="SUPFAM" id="SSF55811">
    <property type="entry name" value="Nudix"/>
    <property type="match status" value="1"/>
</dbReference>
<dbReference type="CDD" id="cd03674">
    <property type="entry name" value="NUDIX_Hydrolase"/>
    <property type="match status" value="1"/>
</dbReference>
<dbReference type="PROSITE" id="PS51462">
    <property type="entry name" value="NUDIX"/>
    <property type="match status" value="1"/>
</dbReference>
<evidence type="ECO:0000313" key="3">
    <source>
        <dbReference type="Proteomes" id="UP000065220"/>
    </source>
</evidence>